<proteinExistence type="inferred from homology"/>
<dbReference type="Pfam" id="PF07162">
    <property type="entry name" value="B9-C2"/>
    <property type="match status" value="1"/>
</dbReference>
<evidence type="ECO:0000256" key="7">
    <source>
        <dbReference type="ARBA" id="ARBA00039274"/>
    </source>
</evidence>
<dbReference type="AlphaFoldDB" id="A0A1G4I4B6"/>
<feature type="compositionally biased region" description="Basic and acidic residues" evidence="8">
    <location>
        <begin position="31"/>
        <end position="43"/>
    </location>
</feature>
<dbReference type="PANTHER" id="PTHR12968">
    <property type="entry name" value="B9 DOMAIN-CONTAINING"/>
    <property type="match status" value="1"/>
</dbReference>
<organism evidence="9 10">
    <name type="scientific">Trypanosoma equiperdum</name>
    <dbReference type="NCBI Taxonomy" id="5694"/>
    <lineage>
        <taxon>Eukaryota</taxon>
        <taxon>Discoba</taxon>
        <taxon>Euglenozoa</taxon>
        <taxon>Kinetoplastea</taxon>
        <taxon>Metakinetoplastina</taxon>
        <taxon>Trypanosomatida</taxon>
        <taxon>Trypanosomatidae</taxon>
        <taxon>Trypanosoma</taxon>
    </lineage>
</organism>
<keyword evidence="5" id="KW-0966">Cell projection</keyword>
<keyword evidence="4" id="KW-0206">Cytoskeleton</keyword>
<dbReference type="GeneID" id="92382191"/>
<dbReference type="VEuPathDB" id="TriTrypDB:TEOVI_000825700"/>
<comment type="subcellular location">
    <subcellularLocation>
        <location evidence="1">Cytoplasm</location>
        <location evidence="1">Cytoskeleton</location>
        <location evidence="1">Cilium basal body</location>
    </subcellularLocation>
</comment>
<evidence type="ECO:0000256" key="8">
    <source>
        <dbReference type="SAM" id="MobiDB-lite"/>
    </source>
</evidence>
<comment type="similarity">
    <text evidence="6">Belongs to the B9D family.</text>
</comment>
<evidence type="ECO:0000256" key="4">
    <source>
        <dbReference type="ARBA" id="ARBA00023212"/>
    </source>
</evidence>
<evidence type="ECO:0000256" key="2">
    <source>
        <dbReference type="ARBA" id="ARBA00022490"/>
    </source>
</evidence>
<dbReference type="GO" id="GO:0060271">
    <property type="term" value="P:cilium assembly"/>
    <property type="evidence" value="ECO:0007669"/>
    <property type="project" value="TreeGrafter"/>
</dbReference>
<dbReference type="Proteomes" id="UP000195570">
    <property type="component" value="Unassembled WGS sequence"/>
</dbReference>
<gene>
    <name evidence="9" type="ORF">TEOVI_000825700</name>
</gene>
<evidence type="ECO:0000256" key="6">
    <source>
        <dbReference type="ARBA" id="ARBA00038411"/>
    </source>
</evidence>
<name>A0A1G4I4B6_TRYEQ</name>
<evidence type="ECO:0000256" key="1">
    <source>
        <dbReference type="ARBA" id="ARBA00004120"/>
    </source>
</evidence>
<protein>
    <recommendedName>
        <fullName evidence="7">B9 domain-containing protein 1</fullName>
    </recommendedName>
</protein>
<evidence type="ECO:0000313" key="10">
    <source>
        <dbReference type="Proteomes" id="UP000195570"/>
    </source>
</evidence>
<evidence type="ECO:0000256" key="5">
    <source>
        <dbReference type="ARBA" id="ARBA00023273"/>
    </source>
</evidence>
<feature type="region of interest" description="Disordered" evidence="8">
    <location>
        <begin position="1"/>
        <end position="62"/>
    </location>
</feature>
<sequence length="286" mass="31837">MEESVYKPLGSDRQYIEYPPKETDEESDDGLGERTFRNLHYEQLRANPRQPPRLDPFPSSRSTAFPSRSAGFDIIVQGVLEGAECHEADVLFARTYWVYGPDWTTHNSLSGGDTRLGEVPLVRSLGQQCQSEVVTQLSVVSADPFSRFTWSAPFECSLQSTNPHGWPQLVVTLHTVKGAIPQRSKASEDQTSGSRSGEQCVSYSRCFIPMQNGMHRKRLPLLQLRPSTTKQSFISWLTGQRPELRDPMFLCTGEDRCVLTAAPLTGHVSLTLSVTISGLRECGIGT</sequence>
<dbReference type="PANTHER" id="PTHR12968:SF1">
    <property type="entry name" value="B9 DOMAIN-CONTAINING PROTEIN 1"/>
    <property type="match status" value="1"/>
</dbReference>
<dbReference type="GO" id="GO:0036038">
    <property type="term" value="C:MKS complex"/>
    <property type="evidence" value="ECO:0007669"/>
    <property type="project" value="TreeGrafter"/>
</dbReference>
<dbReference type="EMBL" id="CZPT02000568">
    <property type="protein sequence ID" value="SCU66544.1"/>
    <property type="molecule type" value="Genomic_DNA"/>
</dbReference>
<evidence type="ECO:0000313" key="9">
    <source>
        <dbReference type="EMBL" id="SCU66544.1"/>
    </source>
</evidence>
<keyword evidence="2" id="KW-0963">Cytoplasm</keyword>
<dbReference type="RefSeq" id="XP_067077978.1">
    <property type="nucleotide sequence ID" value="XM_067221877.1"/>
</dbReference>
<dbReference type="InterPro" id="IPR010796">
    <property type="entry name" value="C2_B9-type_dom"/>
</dbReference>
<accession>A0A1G4I4B6</accession>
<comment type="caution">
    <text evidence="9">The sequence shown here is derived from an EMBL/GenBank/DDBJ whole genome shotgun (WGS) entry which is preliminary data.</text>
</comment>
<reference evidence="9" key="1">
    <citation type="submission" date="2016-09" db="EMBL/GenBank/DDBJ databases">
        <authorList>
            <person name="Hebert L."/>
            <person name="Moumen B."/>
        </authorList>
    </citation>
    <scope>NUCLEOTIDE SEQUENCE [LARGE SCALE GENOMIC DNA]</scope>
    <source>
        <strain evidence="9">OVI</strain>
    </source>
</reference>
<dbReference type="PROSITE" id="PS51381">
    <property type="entry name" value="C2_B9"/>
    <property type="match status" value="1"/>
</dbReference>
<evidence type="ECO:0000256" key="3">
    <source>
        <dbReference type="ARBA" id="ARBA00022794"/>
    </source>
</evidence>
<keyword evidence="10" id="KW-1185">Reference proteome</keyword>
<keyword evidence="3" id="KW-0970">Cilium biogenesis/degradation</keyword>